<keyword evidence="1" id="KW-1133">Transmembrane helix</keyword>
<organism evidence="3 4">
    <name type="scientific">Ruminiclostridium cellobioparum subsp. termitidis CT1112</name>
    <dbReference type="NCBI Taxonomy" id="1195236"/>
    <lineage>
        <taxon>Bacteria</taxon>
        <taxon>Bacillati</taxon>
        <taxon>Bacillota</taxon>
        <taxon>Clostridia</taxon>
        <taxon>Eubacteriales</taxon>
        <taxon>Oscillospiraceae</taxon>
        <taxon>Ruminiclostridium</taxon>
    </lineage>
</organism>
<evidence type="ECO:0000259" key="2">
    <source>
        <dbReference type="Pfam" id="PF14378"/>
    </source>
</evidence>
<keyword evidence="1" id="KW-0812">Transmembrane</keyword>
<feature type="transmembrane region" description="Helical" evidence="1">
    <location>
        <begin position="58"/>
        <end position="79"/>
    </location>
</feature>
<feature type="domain" description="Inositolphosphotransferase Aur1/Ipt1" evidence="2">
    <location>
        <begin position="62"/>
        <end position="200"/>
    </location>
</feature>
<dbReference type="AlphaFoldDB" id="S0FVP7"/>
<dbReference type="InterPro" id="IPR026841">
    <property type="entry name" value="Aur1/Ipt1"/>
</dbReference>
<dbReference type="InterPro" id="IPR036938">
    <property type="entry name" value="PAP2/HPO_sf"/>
</dbReference>
<dbReference type="EMBL" id="AORV01000026">
    <property type="protein sequence ID" value="EMS72633.1"/>
    <property type="molecule type" value="Genomic_DNA"/>
</dbReference>
<feature type="transmembrane region" description="Helical" evidence="1">
    <location>
        <begin position="85"/>
        <end position="106"/>
    </location>
</feature>
<dbReference type="GO" id="GO:0016020">
    <property type="term" value="C:membrane"/>
    <property type="evidence" value="ECO:0007669"/>
    <property type="project" value="UniProtKB-SubCell"/>
</dbReference>
<feature type="transmembrane region" description="Helical" evidence="1">
    <location>
        <begin position="15"/>
        <end position="37"/>
    </location>
</feature>
<evidence type="ECO:0000256" key="1">
    <source>
        <dbReference type="SAM" id="Phobius"/>
    </source>
</evidence>
<accession>S0FVP7</accession>
<protein>
    <submittedName>
        <fullName evidence="3">PAP2 superfamily</fullName>
    </submittedName>
</protein>
<name>S0FVP7_RUMCE</name>
<dbReference type="Pfam" id="PF14378">
    <property type="entry name" value="PAP2_3"/>
    <property type="match status" value="1"/>
</dbReference>
<dbReference type="SUPFAM" id="SSF48317">
    <property type="entry name" value="Acid phosphatase/Vanadium-dependent haloperoxidase"/>
    <property type="match status" value="1"/>
</dbReference>
<dbReference type="STRING" id="1195236.CTER_1541"/>
<dbReference type="eggNOG" id="COG0671">
    <property type="taxonomic scope" value="Bacteria"/>
</dbReference>
<feature type="transmembrane region" description="Helical" evidence="1">
    <location>
        <begin position="160"/>
        <end position="179"/>
    </location>
</feature>
<feature type="transmembrane region" description="Helical" evidence="1">
    <location>
        <begin position="185"/>
        <end position="202"/>
    </location>
</feature>
<gene>
    <name evidence="3" type="ORF">CTER_1541</name>
</gene>
<keyword evidence="4" id="KW-1185">Reference proteome</keyword>
<dbReference type="CDD" id="cd03386">
    <property type="entry name" value="PAP2_Aur1_like"/>
    <property type="match status" value="1"/>
</dbReference>
<proteinExistence type="predicted"/>
<dbReference type="RefSeq" id="WP_004624889.1">
    <property type="nucleotide sequence ID" value="NZ_AORV01000026.1"/>
</dbReference>
<evidence type="ECO:0000313" key="3">
    <source>
        <dbReference type="EMBL" id="EMS72633.1"/>
    </source>
</evidence>
<evidence type="ECO:0000313" key="4">
    <source>
        <dbReference type="Proteomes" id="UP000014155"/>
    </source>
</evidence>
<dbReference type="Proteomes" id="UP000014155">
    <property type="component" value="Unassembled WGS sequence"/>
</dbReference>
<dbReference type="PATRIC" id="fig|1195236.3.peg.1869"/>
<sequence>MNKTDLLKANGKTGFLYRLLFILMIPAAQGLYFLINLTTTRAYDITIFLDKYIPFNEWFILPYVFWYFYTFGALVVLAYKDCKTYYKLLFSIVTGMMVCFAVYFIFPTTVPRPHVPGTNLLQKMVLMIYGNDKPYNCFPSIHMLDTLLITMFIFKHNKNLILKVTSAVICVSIYMSTWFVKQHSILDAVASTILGIILFLVFENEYVIRKLENLREILTLQKRVKGLSE</sequence>
<comment type="caution">
    <text evidence="3">The sequence shown here is derived from an EMBL/GenBank/DDBJ whole genome shotgun (WGS) entry which is preliminary data.</text>
</comment>
<reference evidence="3 4" key="1">
    <citation type="journal article" date="2013" name="Genome Announc.">
        <title>Draft Genome Sequence of the Cellulolytic, Mesophilic, Anaerobic Bacterium Clostridium termitidis Strain CT1112 (DSM 5398).</title>
        <authorList>
            <person name="Lal S."/>
            <person name="Ramachandran U."/>
            <person name="Zhang X."/>
            <person name="Munir R."/>
            <person name="Sparling R."/>
            <person name="Levin D.B."/>
        </authorList>
    </citation>
    <scope>NUCLEOTIDE SEQUENCE [LARGE SCALE GENOMIC DNA]</scope>
    <source>
        <strain evidence="3 4">CT1112</strain>
    </source>
</reference>
<keyword evidence="1" id="KW-0472">Membrane</keyword>